<sequence>MTPEEVRLRVAAIDEIADLVEQAHMREDRLYFDVMAAIASGAENPAELARAALATRQLSLDRYYSPPTD</sequence>
<dbReference type="EMBL" id="CP049869">
    <property type="protein sequence ID" value="QIK77937.1"/>
    <property type="molecule type" value="Genomic_DNA"/>
</dbReference>
<reference evidence="1 2" key="1">
    <citation type="submission" date="2020-03" db="EMBL/GenBank/DDBJ databases">
        <title>Sphingomonas sp. nov., isolated from fish.</title>
        <authorList>
            <person name="Hyun D.-W."/>
            <person name="Bae J.-W."/>
        </authorList>
    </citation>
    <scope>NUCLEOTIDE SEQUENCE [LARGE SCALE GENOMIC DNA]</scope>
    <source>
        <strain evidence="1 2">HDW15B</strain>
    </source>
</reference>
<dbReference type="RefSeq" id="WP_166410332.1">
    <property type="nucleotide sequence ID" value="NZ_CP049869.1"/>
</dbReference>
<accession>A0A6G7YMH9</accession>
<organism evidence="1 2">
    <name type="scientific">Sphingomonas piscis</name>
    <dbReference type="NCBI Taxonomy" id="2714943"/>
    <lineage>
        <taxon>Bacteria</taxon>
        <taxon>Pseudomonadati</taxon>
        <taxon>Pseudomonadota</taxon>
        <taxon>Alphaproteobacteria</taxon>
        <taxon>Sphingomonadales</taxon>
        <taxon>Sphingomonadaceae</taxon>
        <taxon>Sphingomonas</taxon>
    </lineage>
</organism>
<protein>
    <submittedName>
        <fullName evidence="1">Uncharacterized protein</fullName>
    </submittedName>
</protein>
<evidence type="ECO:0000313" key="1">
    <source>
        <dbReference type="EMBL" id="QIK77937.1"/>
    </source>
</evidence>
<dbReference type="Proteomes" id="UP000503222">
    <property type="component" value="Chromosome"/>
</dbReference>
<evidence type="ECO:0000313" key="2">
    <source>
        <dbReference type="Proteomes" id="UP000503222"/>
    </source>
</evidence>
<dbReference type="KEGG" id="spii:G7077_02415"/>
<name>A0A6G7YMH9_9SPHN</name>
<gene>
    <name evidence="1" type="ORF">G7077_02415</name>
</gene>
<proteinExistence type="predicted"/>
<keyword evidence="2" id="KW-1185">Reference proteome</keyword>
<dbReference type="AlphaFoldDB" id="A0A6G7YMH9"/>